<dbReference type="Proteomes" id="UP001295684">
    <property type="component" value="Unassembled WGS sequence"/>
</dbReference>
<organism evidence="1 2">
    <name type="scientific">Euplotes crassus</name>
    <dbReference type="NCBI Taxonomy" id="5936"/>
    <lineage>
        <taxon>Eukaryota</taxon>
        <taxon>Sar</taxon>
        <taxon>Alveolata</taxon>
        <taxon>Ciliophora</taxon>
        <taxon>Intramacronucleata</taxon>
        <taxon>Spirotrichea</taxon>
        <taxon>Hypotrichia</taxon>
        <taxon>Euplotida</taxon>
        <taxon>Euplotidae</taxon>
        <taxon>Moneuplotes</taxon>
    </lineage>
</organism>
<proteinExistence type="predicted"/>
<reference evidence="1" key="1">
    <citation type="submission" date="2023-07" db="EMBL/GenBank/DDBJ databases">
        <authorList>
            <consortium name="AG Swart"/>
            <person name="Singh M."/>
            <person name="Singh A."/>
            <person name="Seah K."/>
            <person name="Emmerich C."/>
        </authorList>
    </citation>
    <scope>NUCLEOTIDE SEQUENCE</scope>
    <source>
        <strain evidence="1">DP1</strain>
    </source>
</reference>
<dbReference type="AlphaFoldDB" id="A0AAD1XSD1"/>
<evidence type="ECO:0000313" key="1">
    <source>
        <dbReference type="EMBL" id="CAI2377851.1"/>
    </source>
</evidence>
<sequence>MPKREKACPLGLIKRSRKGLENNFSKRNIDQRTCLHLINKYDLKQPVEFRNLLLTLDIANLESINFIKEVKILKNFKIRNLSGVIINHIPSRKSDAVVDLLESLSQQKLTKLMFDHYSYCKIKNFNSYAKSFCKVAPRVTGMISITRCVINQSNFNSLILASTNVEQLKLARCTIDSYGIKKRIPRNYTLKIITFIECGNKKFSDWDSNQKKFEGILQTICRTGANRKLQKIELCDNIISVSKMHKICSNYNLPRVKFEILDEELQTYTSFTTPDLV</sequence>
<name>A0AAD1XSD1_EUPCR</name>
<evidence type="ECO:0000313" key="2">
    <source>
        <dbReference type="Proteomes" id="UP001295684"/>
    </source>
</evidence>
<accession>A0AAD1XSD1</accession>
<comment type="caution">
    <text evidence="1">The sequence shown here is derived from an EMBL/GenBank/DDBJ whole genome shotgun (WGS) entry which is preliminary data.</text>
</comment>
<keyword evidence="2" id="KW-1185">Reference proteome</keyword>
<gene>
    <name evidence="1" type="ORF">ECRASSUSDP1_LOCUS19242</name>
</gene>
<protein>
    <submittedName>
        <fullName evidence="1">Uncharacterized protein</fullName>
    </submittedName>
</protein>
<dbReference type="EMBL" id="CAMPGE010019527">
    <property type="protein sequence ID" value="CAI2377851.1"/>
    <property type="molecule type" value="Genomic_DNA"/>
</dbReference>